<sequence length="27" mass="3100">MSNKKNKFQATIYGNNNLTSVLDKIEK</sequence>
<dbReference type="STRING" id="391587.KAOT1_00950"/>
<dbReference type="HOGENOM" id="CLU_3414748_0_0_10"/>
<keyword evidence="2" id="KW-1185">Reference proteome</keyword>
<comment type="caution">
    <text evidence="1">The sequence shown here is derived from an EMBL/GenBank/DDBJ whole genome shotgun (WGS) entry which is preliminary data.</text>
</comment>
<dbReference type="EMBL" id="ABIB01000024">
    <property type="protein sequence ID" value="EDP94214.1"/>
    <property type="molecule type" value="Genomic_DNA"/>
</dbReference>
<accession>A9EDR6</accession>
<dbReference type="Proteomes" id="UP000002945">
    <property type="component" value="Unassembled WGS sequence"/>
</dbReference>
<organism evidence="1 2">
    <name type="scientific">Kordia algicida OT-1</name>
    <dbReference type="NCBI Taxonomy" id="391587"/>
    <lineage>
        <taxon>Bacteria</taxon>
        <taxon>Pseudomonadati</taxon>
        <taxon>Bacteroidota</taxon>
        <taxon>Flavobacteriia</taxon>
        <taxon>Flavobacteriales</taxon>
        <taxon>Flavobacteriaceae</taxon>
        <taxon>Kordia</taxon>
    </lineage>
</organism>
<name>A9EDR6_9FLAO</name>
<evidence type="ECO:0000313" key="2">
    <source>
        <dbReference type="Proteomes" id="UP000002945"/>
    </source>
</evidence>
<dbReference type="AlphaFoldDB" id="A9EDR6"/>
<evidence type="ECO:0000313" key="1">
    <source>
        <dbReference type="EMBL" id="EDP94214.1"/>
    </source>
</evidence>
<reference evidence="1 2" key="1">
    <citation type="journal article" date="2011" name="J. Bacteriol.">
        <title>Genome sequence of the algicidal bacterium Kordia algicida OT-1.</title>
        <authorList>
            <person name="Lee H.S."/>
            <person name="Kang S.G."/>
            <person name="Kwon K.K."/>
            <person name="Lee J.H."/>
            <person name="Kim S.J."/>
        </authorList>
    </citation>
    <scope>NUCLEOTIDE SEQUENCE [LARGE SCALE GENOMIC DNA]</scope>
    <source>
        <strain evidence="1 2">OT-1</strain>
    </source>
</reference>
<proteinExistence type="predicted"/>
<gene>
    <name evidence="1" type="ORF">KAOT1_00950</name>
</gene>
<protein>
    <submittedName>
        <fullName evidence="1">Uncharacterized protein</fullName>
    </submittedName>
</protein>